<dbReference type="Proteomes" id="UP000747542">
    <property type="component" value="Unassembled WGS sequence"/>
</dbReference>
<evidence type="ECO:0000313" key="2">
    <source>
        <dbReference type="EMBL" id="KAG7162081.1"/>
    </source>
</evidence>
<keyword evidence="3" id="KW-1185">Reference proteome</keyword>
<reference evidence="2" key="1">
    <citation type="journal article" date="2021" name="Sci. Adv.">
        <title>The American lobster genome reveals insights on longevity, neural, and immune adaptations.</title>
        <authorList>
            <person name="Polinski J.M."/>
            <person name="Zimin A.V."/>
            <person name="Clark K.F."/>
            <person name="Kohn A.B."/>
            <person name="Sadowski N."/>
            <person name="Timp W."/>
            <person name="Ptitsyn A."/>
            <person name="Khanna P."/>
            <person name="Romanova D.Y."/>
            <person name="Williams P."/>
            <person name="Greenwood S.J."/>
            <person name="Moroz L.L."/>
            <person name="Walt D.R."/>
            <person name="Bodnar A.G."/>
        </authorList>
    </citation>
    <scope>NUCLEOTIDE SEQUENCE</scope>
    <source>
        <strain evidence="2">GMGI-L3</strain>
    </source>
</reference>
<sequence length="124" mass="13275">MQMENKAPDAELYKYRLSFNPSDAHVSFDDPGHEDKLGLPDHYDSERGNELVDSLLITTEANDIKKRLRRDATSDGAGVQAASAVTSNVTVFTVAPSATLDGNNQTSASSKARSFSGSASHQSS</sequence>
<feature type="region of interest" description="Disordered" evidence="1">
    <location>
        <begin position="97"/>
        <end position="124"/>
    </location>
</feature>
<proteinExistence type="predicted"/>
<accession>A0A8J5MSS5</accession>
<organism evidence="2 3">
    <name type="scientific">Homarus americanus</name>
    <name type="common">American lobster</name>
    <dbReference type="NCBI Taxonomy" id="6706"/>
    <lineage>
        <taxon>Eukaryota</taxon>
        <taxon>Metazoa</taxon>
        <taxon>Ecdysozoa</taxon>
        <taxon>Arthropoda</taxon>
        <taxon>Crustacea</taxon>
        <taxon>Multicrustacea</taxon>
        <taxon>Malacostraca</taxon>
        <taxon>Eumalacostraca</taxon>
        <taxon>Eucarida</taxon>
        <taxon>Decapoda</taxon>
        <taxon>Pleocyemata</taxon>
        <taxon>Astacidea</taxon>
        <taxon>Nephropoidea</taxon>
        <taxon>Nephropidae</taxon>
        <taxon>Homarus</taxon>
    </lineage>
</organism>
<dbReference type="AlphaFoldDB" id="A0A8J5MSS5"/>
<evidence type="ECO:0000313" key="3">
    <source>
        <dbReference type="Proteomes" id="UP000747542"/>
    </source>
</evidence>
<dbReference type="EMBL" id="JAHLQT010028013">
    <property type="protein sequence ID" value="KAG7162081.1"/>
    <property type="molecule type" value="Genomic_DNA"/>
</dbReference>
<feature type="compositionally biased region" description="Low complexity" evidence="1">
    <location>
        <begin position="107"/>
        <end position="124"/>
    </location>
</feature>
<name>A0A8J5MSS5_HOMAM</name>
<gene>
    <name evidence="2" type="ORF">Hamer_G010736</name>
</gene>
<evidence type="ECO:0000256" key="1">
    <source>
        <dbReference type="SAM" id="MobiDB-lite"/>
    </source>
</evidence>
<feature type="non-terminal residue" evidence="2">
    <location>
        <position position="124"/>
    </location>
</feature>
<comment type="caution">
    <text evidence="2">The sequence shown here is derived from an EMBL/GenBank/DDBJ whole genome shotgun (WGS) entry which is preliminary data.</text>
</comment>
<protein>
    <submittedName>
        <fullName evidence="2">Uncharacterized protein</fullName>
    </submittedName>
</protein>